<feature type="region of interest" description="Disordered" evidence="3">
    <location>
        <begin position="1"/>
        <end position="57"/>
    </location>
</feature>
<keyword evidence="1 2" id="KW-0694">RNA-binding</keyword>
<dbReference type="GO" id="GO:0003723">
    <property type="term" value="F:RNA binding"/>
    <property type="evidence" value="ECO:0007669"/>
    <property type="project" value="UniProtKB-UniRule"/>
</dbReference>
<sequence length="179" mass="20262">MRGSTHCSKRRRRRREEEKGKKKKATSQFQVSTKKKKKKRSGKGKLKGFSTGKSPRKAVPLSSSLVLCPTLDLVRIWANHLDPNCKHVSADSRVTINQKNQTGGNRHTQELPLKQERSTGRSRGFGYVTFASAEDAKRALESEHVLGNRTLEVKIATPKELYMEKFANHGVKRYKTMAV</sequence>
<proteinExistence type="predicted"/>
<name>A0A843TR79_COLES</name>
<dbReference type="Gene3D" id="3.30.70.330">
    <property type="match status" value="1"/>
</dbReference>
<organism evidence="5 6">
    <name type="scientific">Colocasia esculenta</name>
    <name type="common">Wild taro</name>
    <name type="synonym">Arum esculentum</name>
    <dbReference type="NCBI Taxonomy" id="4460"/>
    <lineage>
        <taxon>Eukaryota</taxon>
        <taxon>Viridiplantae</taxon>
        <taxon>Streptophyta</taxon>
        <taxon>Embryophyta</taxon>
        <taxon>Tracheophyta</taxon>
        <taxon>Spermatophyta</taxon>
        <taxon>Magnoliopsida</taxon>
        <taxon>Liliopsida</taxon>
        <taxon>Araceae</taxon>
        <taxon>Aroideae</taxon>
        <taxon>Colocasieae</taxon>
        <taxon>Colocasia</taxon>
    </lineage>
</organism>
<comment type="caution">
    <text evidence="5">The sequence shown here is derived from an EMBL/GenBank/DDBJ whole genome shotgun (WGS) entry which is preliminary data.</text>
</comment>
<accession>A0A843TR79</accession>
<keyword evidence="6" id="KW-1185">Reference proteome</keyword>
<reference evidence="5" key="1">
    <citation type="submission" date="2017-07" db="EMBL/GenBank/DDBJ databases">
        <title>Taro Niue Genome Assembly and Annotation.</title>
        <authorList>
            <person name="Atibalentja N."/>
            <person name="Keating K."/>
            <person name="Fields C.J."/>
        </authorList>
    </citation>
    <scope>NUCLEOTIDE SEQUENCE</scope>
    <source>
        <strain evidence="5">Niue_2</strain>
        <tissue evidence="5">Leaf</tissue>
    </source>
</reference>
<dbReference type="PROSITE" id="PS50102">
    <property type="entry name" value="RRM"/>
    <property type="match status" value="1"/>
</dbReference>
<dbReference type="AlphaFoldDB" id="A0A843TR79"/>
<dbReference type="Proteomes" id="UP000652761">
    <property type="component" value="Unassembled WGS sequence"/>
</dbReference>
<evidence type="ECO:0000259" key="4">
    <source>
        <dbReference type="PROSITE" id="PS50102"/>
    </source>
</evidence>
<dbReference type="Pfam" id="PF00076">
    <property type="entry name" value="RRM_1"/>
    <property type="match status" value="1"/>
</dbReference>
<dbReference type="OrthoDB" id="1875751at2759"/>
<evidence type="ECO:0000313" key="5">
    <source>
        <dbReference type="EMBL" id="MQL70919.1"/>
    </source>
</evidence>
<evidence type="ECO:0000313" key="6">
    <source>
        <dbReference type="Proteomes" id="UP000652761"/>
    </source>
</evidence>
<gene>
    <name evidence="5" type="ORF">Taro_003270</name>
</gene>
<dbReference type="InterPro" id="IPR012677">
    <property type="entry name" value="Nucleotide-bd_a/b_plait_sf"/>
</dbReference>
<dbReference type="InterPro" id="IPR000504">
    <property type="entry name" value="RRM_dom"/>
</dbReference>
<dbReference type="InterPro" id="IPR052462">
    <property type="entry name" value="SLIRP/GR-RBP-like"/>
</dbReference>
<dbReference type="EMBL" id="NMUH01000083">
    <property type="protein sequence ID" value="MQL70919.1"/>
    <property type="molecule type" value="Genomic_DNA"/>
</dbReference>
<evidence type="ECO:0000256" key="2">
    <source>
        <dbReference type="PROSITE-ProRule" id="PRU00176"/>
    </source>
</evidence>
<protein>
    <recommendedName>
        <fullName evidence="4">RRM domain-containing protein</fullName>
    </recommendedName>
</protein>
<feature type="domain" description="RRM" evidence="4">
    <location>
        <begin position="74"/>
        <end position="158"/>
    </location>
</feature>
<dbReference type="InterPro" id="IPR035979">
    <property type="entry name" value="RBD_domain_sf"/>
</dbReference>
<evidence type="ECO:0000256" key="1">
    <source>
        <dbReference type="ARBA" id="ARBA00022884"/>
    </source>
</evidence>
<dbReference type="PANTHER" id="PTHR48027">
    <property type="entry name" value="HETEROGENEOUS NUCLEAR RIBONUCLEOPROTEIN 87F-RELATED"/>
    <property type="match status" value="1"/>
</dbReference>
<evidence type="ECO:0000256" key="3">
    <source>
        <dbReference type="SAM" id="MobiDB-lite"/>
    </source>
</evidence>
<feature type="compositionally biased region" description="Basic residues" evidence="3">
    <location>
        <begin position="33"/>
        <end position="46"/>
    </location>
</feature>
<dbReference type="SUPFAM" id="SSF54928">
    <property type="entry name" value="RNA-binding domain, RBD"/>
    <property type="match status" value="1"/>
</dbReference>